<dbReference type="Proteomes" id="UP001361239">
    <property type="component" value="Unassembled WGS sequence"/>
</dbReference>
<organism evidence="1 2">
    <name type="scientific">Novosphingobium anseongense</name>
    <dbReference type="NCBI Taxonomy" id="3133436"/>
    <lineage>
        <taxon>Bacteria</taxon>
        <taxon>Pseudomonadati</taxon>
        <taxon>Pseudomonadota</taxon>
        <taxon>Alphaproteobacteria</taxon>
        <taxon>Sphingomonadales</taxon>
        <taxon>Sphingomonadaceae</taxon>
        <taxon>Novosphingobium</taxon>
    </lineage>
</organism>
<name>A0ABU8RVA6_9SPHN</name>
<gene>
    <name evidence="1" type="ORF">WG901_09630</name>
</gene>
<reference evidence="1 2" key="1">
    <citation type="submission" date="2024-03" db="EMBL/GenBank/DDBJ databases">
        <authorList>
            <person name="Jo J.-H."/>
        </authorList>
    </citation>
    <scope>NUCLEOTIDE SEQUENCE [LARGE SCALE GENOMIC DNA]</scope>
    <source>
        <strain evidence="1 2">PS1R-30</strain>
    </source>
</reference>
<dbReference type="RefSeq" id="WP_339586852.1">
    <property type="nucleotide sequence ID" value="NZ_JBBHJZ010000002.1"/>
</dbReference>
<sequence length="153" mass="16303">MLALSAGDYALTLAAERGGALSRFDWRGRPLLRRSCGPHNRALDHGWRGKWSVASSSACSATLLLHHVGRDCTYIASQAFALDAAGLTMTLSLVNLGRRALPADIGFGLDLDDVEIVALHREAGGPVLLTSGAVRSASLRLRATAREELSYFG</sequence>
<dbReference type="InterPro" id="IPR014718">
    <property type="entry name" value="GH-type_carb-bd"/>
</dbReference>
<dbReference type="Gene3D" id="2.70.98.10">
    <property type="match status" value="1"/>
</dbReference>
<proteinExistence type="predicted"/>
<keyword evidence="2" id="KW-1185">Reference proteome</keyword>
<protein>
    <submittedName>
        <fullName evidence="1">Uncharacterized protein</fullName>
    </submittedName>
</protein>
<comment type="caution">
    <text evidence="1">The sequence shown here is derived from an EMBL/GenBank/DDBJ whole genome shotgun (WGS) entry which is preliminary data.</text>
</comment>
<evidence type="ECO:0000313" key="1">
    <source>
        <dbReference type="EMBL" id="MEJ5976893.1"/>
    </source>
</evidence>
<accession>A0ABU8RVA6</accession>
<evidence type="ECO:0000313" key="2">
    <source>
        <dbReference type="Proteomes" id="UP001361239"/>
    </source>
</evidence>
<dbReference type="EMBL" id="JBBHJZ010000002">
    <property type="protein sequence ID" value="MEJ5976893.1"/>
    <property type="molecule type" value="Genomic_DNA"/>
</dbReference>